<evidence type="ECO:0000256" key="4">
    <source>
        <dbReference type="ARBA" id="ARBA00022692"/>
    </source>
</evidence>
<keyword evidence="8 9" id="KW-0472">Membrane</keyword>
<keyword evidence="13" id="KW-1185">Reference proteome</keyword>
<evidence type="ECO:0000256" key="5">
    <source>
        <dbReference type="ARBA" id="ARBA00022737"/>
    </source>
</evidence>
<gene>
    <name evidence="12" type="ORF">ECRASSUSDP1_LOCUS17909</name>
</gene>
<evidence type="ECO:0000256" key="9">
    <source>
        <dbReference type="PROSITE-ProRule" id="PRU00282"/>
    </source>
</evidence>
<dbReference type="EMBL" id="CAMPGE010018101">
    <property type="protein sequence ID" value="CAI2376539.1"/>
    <property type="molecule type" value="Genomic_DNA"/>
</dbReference>
<dbReference type="SUPFAM" id="SSF103506">
    <property type="entry name" value="Mitochondrial carrier"/>
    <property type="match status" value="1"/>
</dbReference>
<dbReference type="PANTHER" id="PTHR45624">
    <property type="entry name" value="MITOCHONDRIAL BASIC AMINO ACIDS TRANSPORTER-RELATED"/>
    <property type="match status" value="1"/>
</dbReference>
<reference evidence="12" key="1">
    <citation type="submission" date="2023-07" db="EMBL/GenBank/DDBJ databases">
        <authorList>
            <consortium name="AG Swart"/>
            <person name="Singh M."/>
            <person name="Singh A."/>
            <person name="Seah K."/>
            <person name="Emmerich C."/>
        </authorList>
    </citation>
    <scope>NUCLEOTIDE SEQUENCE</scope>
    <source>
        <strain evidence="12">DP1</strain>
    </source>
</reference>
<dbReference type="AlphaFoldDB" id="A0AAD1XPQ2"/>
<keyword evidence="6 11" id="KW-1133">Transmembrane helix</keyword>
<comment type="subcellular location">
    <subcellularLocation>
        <location evidence="1">Mitochondrion membrane</location>
        <topology evidence="1">Multi-pass membrane protein</topology>
    </subcellularLocation>
</comment>
<evidence type="ECO:0000256" key="2">
    <source>
        <dbReference type="ARBA" id="ARBA00006375"/>
    </source>
</evidence>
<dbReference type="InterPro" id="IPR023395">
    <property type="entry name" value="MCP_dom_sf"/>
</dbReference>
<sequence>MENKLGFRDKNSPIVKFAKSFTSGFISGGLAKYIGHPLDTIKVRIQVTGDQMALHRHLTRIFYKEGVRGFYKGAISPIVGTAPVTASLFAVNDFSKRMLKNTSLPKILRESLPGCIAGFTTLFFIVPTDLLKIKKQGMKHRTITYSELISDIVKQNGVQGLYRGFWITFARIVPQYGITFYSYDKFGQFFSSIDKRKEASPISYYAQKVAAGGLAGQLCCLIGYPVDSVRTYIQYHPEKRSILNTTIHLYKKYGIKYFHRGCSVAMTRSILVCAISFGVYEFINTNLQKI</sequence>
<dbReference type="InterPro" id="IPR050567">
    <property type="entry name" value="Mitochondrial_Carrier"/>
</dbReference>
<dbReference type="Proteomes" id="UP001295684">
    <property type="component" value="Unassembled WGS sequence"/>
</dbReference>
<dbReference type="PANTHER" id="PTHR45624:SF10">
    <property type="entry name" value="SLC (SOLUTE CARRIER) HOMOLOG"/>
    <property type="match status" value="1"/>
</dbReference>
<evidence type="ECO:0000256" key="10">
    <source>
        <dbReference type="RuleBase" id="RU000488"/>
    </source>
</evidence>
<keyword evidence="4 9" id="KW-0812">Transmembrane</keyword>
<evidence type="ECO:0000313" key="12">
    <source>
        <dbReference type="EMBL" id="CAI2376539.1"/>
    </source>
</evidence>
<feature type="repeat" description="Solcar" evidence="9">
    <location>
        <begin position="203"/>
        <end position="286"/>
    </location>
</feature>
<evidence type="ECO:0000256" key="3">
    <source>
        <dbReference type="ARBA" id="ARBA00022448"/>
    </source>
</evidence>
<evidence type="ECO:0000256" key="11">
    <source>
        <dbReference type="SAM" id="Phobius"/>
    </source>
</evidence>
<feature type="transmembrane region" description="Helical" evidence="11">
    <location>
        <begin position="111"/>
        <end position="131"/>
    </location>
</feature>
<protein>
    <recommendedName>
        <fullName evidence="14">Mitochondrial carrier protein</fullName>
    </recommendedName>
</protein>
<accession>A0AAD1XPQ2</accession>
<feature type="transmembrane region" description="Helical" evidence="11">
    <location>
        <begin position="70"/>
        <end position="91"/>
    </location>
</feature>
<dbReference type="InterPro" id="IPR002067">
    <property type="entry name" value="MCP"/>
</dbReference>
<dbReference type="InterPro" id="IPR018108">
    <property type="entry name" value="MCP_transmembrane"/>
</dbReference>
<dbReference type="Gene3D" id="1.50.40.10">
    <property type="entry name" value="Mitochondrial carrier domain"/>
    <property type="match status" value="1"/>
</dbReference>
<evidence type="ECO:0008006" key="14">
    <source>
        <dbReference type="Google" id="ProtNLM"/>
    </source>
</evidence>
<comment type="caution">
    <text evidence="12">The sequence shown here is derived from an EMBL/GenBank/DDBJ whole genome shotgun (WGS) entry which is preliminary data.</text>
</comment>
<proteinExistence type="inferred from homology"/>
<feature type="repeat" description="Solcar" evidence="9">
    <location>
        <begin position="105"/>
        <end position="189"/>
    </location>
</feature>
<comment type="similarity">
    <text evidence="2 10">Belongs to the mitochondrial carrier (TC 2.A.29) family.</text>
</comment>
<keyword evidence="3 10" id="KW-0813">Transport</keyword>
<keyword evidence="5" id="KW-0677">Repeat</keyword>
<dbReference type="GO" id="GO:0031966">
    <property type="term" value="C:mitochondrial membrane"/>
    <property type="evidence" value="ECO:0007669"/>
    <property type="project" value="UniProtKB-SubCell"/>
</dbReference>
<feature type="repeat" description="Solcar" evidence="9">
    <location>
        <begin position="15"/>
        <end position="98"/>
    </location>
</feature>
<keyword evidence="7" id="KW-0496">Mitochondrion</keyword>
<dbReference type="PRINTS" id="PR00926">
    <property type="entry name" value="MITOCARRIER"/>
</dbReference>
<organism evidence="12 13">
    <name type="scientific">Euplotes crassus</name>
    <dbReference type="NCBI Taxonomy" id="5936"/>
    <lineage>
        <taxon>Eukaryota</taxon>
        <taxon>Sar</taxon>
        <taxon>Alveolata</taxon>
        <taxon>Ciliophora</taxon>
        <taxon>Intramacronucleata</taxon>
        <taxon>Spirotrichea</taxon>
        <taxon>Hypotrichia</taxon>
        <taxon>Euplotida</taxon>
        <taxon>Euplotidae</taxon>
        <taxon>Moneuplotes</taxon>
    </lineage>
</organism>
<evidence type="ECO:0000256" key="6">
    <source>
        <dbReference type="ARBA" id="ARBA00022989"/>
    </source>
</evidence>
<evidence type="ECO:0000256" key="8">
    <source>
        <dbReference type="ARBA" id="ARBA00023136"/>
    </source>
</evidence>
<evidence type="ECO:0000256" key="7">
    <source>
        <dbReference type="ARBA" id="ARBA00023128"/>
    </source>
</evidence>
<dbReference type="PROSITE" id="PS50920">
    <property type="entry name" value="SOLCAR"/>
    <property type="match status" value="3"/>
</dbReference>
<dbReference type="GO" id="GO:0022857">
    <property type="term" value="F:transmembrane transporter activity"/>
    <property type="evidence" value="ECO:0007669"/>
    <property type="project" value="TreeGrafter"/>
</dbReference>
<evidence type="ECO:0000256" key="1">
    <source>
        <dbReference type="ARBA" id="ARBA00004225"/>
    </source>
</evidence>
<evidence type="ECO:0000313" key="13">
    <source>
        <dbReference type="Proteomes" id="UP001295684"/>
    </source>
</evidence>
<dbReference type="Pfam" id="PF00153">
    <property type="entry name" value="Mito_carr"/>
    <property type="match status" value="3"/>
</dbReference>
<name>A0AAD1XPQ2_EUPCR</name>